<evidence type="ECO:0000313" key="3">
    <source>
        <dbReference type="Proteomes" id="UP000325672"/>
    </source>
</evidence>
<keyword evidence="3" id="KW-1185">Reference proteome</keyword>
<feature type="non-terminal residue" evidence="2">
    <location>
        <position position="62"/>
    </location>
</feature>
<feature type="transmembrane region" description="Helical" evidence="1">
    <location>
        <begin position="12"/>
        <end position="41"/>
    </location>
</feature>
<dbReference type="GeneID" id="43639303"/>
<keyword evidence="1" id="KW-0472">Membrane</keyword>
<evidence type="ECO:0000313" key="2">
    <source>
        <dbReference type="EMBL" id="KAE8135575.1"/>
    </source>
</evidence>
<gene>
    <name evidence="2" type="ORF">BDV38DRAFT_252237</name>
</gene>
<keyword evidence="1" id="KW-0812">Transmembrane</keyword>
<protein>
    <submittedName>
        <fullName evidence="2">Uncharacterized protein</fullName>
    </submittedName>
</protein>
<organism evidence="2 3">
    <name type="scientific">Aspergillus pseudotamarii</name>
    <dbReference type="NCBI Taxonomy" id="132259"/>
    <lineage>
        <taxon>Eukaryota</taxon>
        <taxon>Fungi</taxon>
        <taxon>Dikarya</taxon>
        <taxon>Ascomycota</taxon>
        <taxon>Pezizomycotina</taxon>
        <taxon>Eurotiomycetes</taxon>
        <taxon>Eurotiomycetidae</taxon>
        <taxon>Eurotiales</taxon>
        <taxon>Aspergillaceae</taxon>
        <taxon>Aspergillus</taxon>
        <taxon>Aspergillus subgen. Circumdati</taxon>
    </lineage>
</organism>
<accession>A0A5N6SLY6</accession>
<reference evidence="2 3" key="1">
    <citation type="submission" date="2019-04" db="EMBL/GenBank/DDBJ databases">
        <title>Friends and foes A comparative genomics study of 23 Aspergillus species from section Flavi.</title>
        <authorList>
            <consortium name="DOE Joint Genome Institute"/>
            <person name="Kjaerbolling I."/>
            <person name="Vesth T."/>
            <person name="Frisvad J.C."/>
            <person name="Nybo J.L."/>
            <person name="Theobald S."/>
            <person name="Kildgaard S."/>
            <person name="Isbrandt T."/>
            <person name="Kuo A."/>
            <person name="Sato A."/>
            <person name="Lyhne E.K."/>
            <person name="Kogle M.E."/>
            <person name="Wiebenga A."/>
            <person name="Kun R.S."/>
            <person name="Lubbers R.J."/>
            <person name="Makela M.R."/>
            <person name="Barry K."/>
            <person name="Chovatia M."/>
            <person name="Clum A."/>
            <person name="Daum C."/>
            <person name="Haridas S."/>
            <person name="He G."/>
            <person name="LaButti K."/>
            <person name="Lipzen A."/>
            <person name="Mondo S."/>
            <person name="Riley R."/>
            <person name="Salamov A."/>
            <person name="Simmons B.A."/>
            <person name="Magnuson J.K."/>
            <person name="Henrissat B."/>
            <person name="Mortensen U.H."/>
            <person name="Larsen T.O."/>
            <person name="Devries R.P."/>
            <person name="Grigoriev I.V."/>
            <person name="Machida M."/>
            <person name="Baker S.E."/>
            <person name="Andersen M.R."/>
        </authorList>
    </citation>
    <scope>NUCLEOTIDE SEQUENCE [LARGE SCALE GENOMIC DNA]</scope>
    <source>
        <strain evidence="2 3">CBS 117625</strain>
    </source>
</reference>
<name>A0A5N6SLY6_ASPPS</name>
<sequence>METIFPEALSRTVLYIPTVGLITALSLLASFLIIFVSDVLYCGFKTRAVRWAPCIPGKSLLS</sequence>
<proteinExistence type="predicted"/>
<dbReference type="AlphaFoldDB" id="A0A5N6SLY6"/>
<dbReference type="EMBL" id="ML743592">
    <property type="protein sequence ID" value="KAE8135575.1"/>
    <property type="molecule type" value="Genomic_DNA"/>
</dbReference>
<dbReference type="OrthoDB" id="10379085at2759"/>
<evidence type="ECO:0000256" key="1">
    <source>
        <dbReference type="SAM" id="Phobius"/>
    </source>
</evidence>
<keyword evidence="1" id="KW-1133">Transmembrane helix</keyword>
<dbReference type="RefSeq" id="XP_031911638.1">
    <property type="nucleotide sequence ID" value="XM_032055093.1"/>
</dbReference>
<dbReference type="Proteomes" id="UP000325672">
    <property type="component" value="Unassembled WGS sequence"/>
</dbReference>